<evidence type="ECO:0000313" key="1">
    <source>
        <dbReference type="EMBL" id="EBA06541.1"/>
    </source>
</evidence>
<dbReference type="RefSeq" id="WP_005862100.1">
    <property type="nucleotide sequence ID" value="NZ_AAYA01000014.1"/>
</dbReference>
<reference evidence="1 2" key="1">
    <citation type="submission" date="2006-06" db="EMBL/GenBank/DDBJ databases">
        <authorList>
            <person name="Moran M.A."/>
            <person name="Ferriera S."/>
            <person name="Johnson J."/>
            <person name="Kravitz S."/>
            <person name="Beeson K."/>
            <person name="Sutton G."/>
            <person name="Rogers Y.-H."/>
            <person name="Friedman R."/>
            <person name="Frazier M."/>
            <person name="Venter J.C."/>
        </authorList>
    </citation>
    <scope>NUCLEOTIDE SEQUENCE [LARGE SCALE GENOMIC DNA]</scope>
    <source>
        <strain evidence="1 2">E-37</strain>
    </source>
</reference>
<keyword evidence="2" id="KW-1185">Reference proteome</keyword>
<accession>A3K862</accession>
<dbReference type="AlphaFoldDB" id="A3K862"/>
<gene>
    <name evidence="1" type="ORF">SSE37_09808</name>
</gene>
<organism evidence="1 2">
    <name type="scientific">Sagittula stellata (strain ATCC 700073 / DSM 11524 / E-37)</name>
    <dbReference type="NCBI Taxonomy" id="388399"/>
    <lineage>
        <taxon>Bacteria</taxon>
        <taxon>Pseudomonadati</taxon>
        <taxon>Pseudomonadota</taxon>
        <taxon>Alphaproteobacteria</taxon>
        <taxon>Rhodobacterales</taxon>
        <taxon>Roseobacteraceae</taxon>
        <taxon>Sagittula</taxon>
    </lineage>
</organism>
<dbReference type="EMBL" id="AAYA01000014">
    <property type="protein sequence ID" value="EBA06541.1"/>
    <property type="molecule type" value="Genomic_DNA"/>
</dbReference>
<protein>
    <submittedName>
        <fullName evidence="1">Uncharacterized protein</fullName>
    </submittedName>
</protein>
<name>A3K862_SAGS3</name>
<dbReference type="eggNOG" id="COG1002">
    <property type="taxonomic scope" value="Bacteria"/>
</dbReference>
<proteinExistence type="predicted"/>
<dbReference type="Proteomes" id="UP000005713">
    <property type="component" value="Unassembled WGS sequence"/>
</dbReference>
<sequence>MPLFNPKTIARHAKDVEIPETHLKHLQEWRDMIEDGRIGGLKETALHGQFSTKIVEGVLGYTGPASGSNYTVASEKSILRGSVDLPLGHFSEKSNEIIAPFELKGAKTHDLDAIMPGRNKSPVQRVNQPASSLCAGPPGRSSVCGCARPADIKSAVRTAHHDLAPNDIGRA</sequence>
<evidence type="ECO:0000313" key="2">
    <source>
        <dbReference type="Proteomes" id="UP000005713"/>
    </source>
</evidence>
<comment type="caution">
    <text evidence="1">The sequence shown here is derived from an EMBL/GenBank/DDBJ whole genome shotgun (WGS) entry which is preliminary data.</text>
</comment>